<dbReference type="HOGENOM" id="CLU_969929_0_0_1"/>
<keyword evidence="2" id="KW-1185">Reference proteome</keyword>
<dbReference type="EMBL" id="KL142454">
    <property type="protein sequence ID" value="KDR65348.1"/>
    <property type="molecule type" value="Genomic_DNA"/>
</dbReference>
<gene>
    <name evidence="1" type="ORF">GALMADRAFT_232943</name>
</gene>
<dbReference type="AlphaFoldDB" id="A0A067SF01"/>
<protein>
    <submittedName>
        <fullName evidence="1">Uncharacterized protein</fullName>
    </submittedName>
</protein>
<sequence length="287" mass="32741">MLDLIHAVFKHPDDFLGVASDLGSVRNYQLRMPFLERHRVSNEDQTTFIIGELLDNRSGTKLGAVGNRTGGNMSLVLPIEDGESIQDVFALGPPTSYGAEINEIWKNQSRMLKRYVECDSLNDDIKRNHPSLTFSWEDQGVLTVLWEKYITVDKTKVEVRPTRSMAGVVEGCFYEPAVLGDRAKPYLDLKSAALVQHALFDQDWRIIPPWFLSDQLKPGTLLLILVSLHCKDINLNPIRHSSGFYRVRHNSYFISLVDPEFSLAIRDSGTICRHNCTRRKYLTFRNS</sequence>
<dbReference type="OrthoDB" id="3060725at2759"/>
<evidence type="ECO:0000313" key="2">
    <source>
        <dbReference type="Proteomes" id="UP000027222"/>
    </source>
</evidence>
<evidence type="ECO:0000313" key="1">
    <source>
        <dbReference type="EMBL" id="KDR65348.1"/>
    </source>
</evidence>
<reference evidence="2" key="1">
    <citation type="journal article" date="2014" name="Proc. Natl. Acad. Sci. U.S.A.">
        <title>Extensive sampling of basidiomycete genomes demonstrates inadequacy of the white-rot/brown-rot paradigm for wood decay fungi.</title>
        <authorList>
            <person name="Riley R."/>
            <person name="Salamov A.A."/>
            <person name="Brown D.W."/>
            <person name="Nagy L.G."/>
            <person name="Floudas D."/>
            <person name="Held B.W."/>
            <person name="Levasseur A."/>
            <person name="Lombard V."/>
            <person name="Morin E."/>
            <person name="Otillar R."/>
            <person name="Lindquist E.A."/>
            <person name="Sun H."/>
            <person name="LaButti K.M."/>
            <person name="Schmutz J."/>
            <person name="Jabbour D."/>
            <person name="Luo H."/>
            <person name="Baker S.E."/>
            <person name="Pisabarro A.G."/>
            <person name="Walton J.D."/>
            <person name="Blanchette R.A."/>
            <person name="Henrissat B."/>
            <person name="Martin F."/>
            <person name="Cullen D."/>
            <person name="Hibbett D.S."/>
            <person name="Grigoriev I.V."/>
        </authorList>
    </citation>
    <scope>NUCLEOTIDE SEQUENCE [LARGE SCALE GENOMIC DNA]</scope>
    <source>
        <strain evidence="2">CBS 339.88</strain>
    </source>
</reference>
<dbReference type="Proteomes" id="UP000027222">
    <property type="component" value="Unassembled WGS sequence"/>
</dbReference>
<organism evidence="1 2">
    <name type="scientific">Galerina marginata (strain CBS 339.88)</name>
    <dbReference type="NCBI Taxonomy" id="685588"/>
    <lineage>
        <taxon>Eukaryota</taxon>
        <taxon>Fungi</taxon>
        <taxon>Dikarya</taxon>
        <taxon>Basidiomycota</taxon>
        <taxon>Agaricomycotina</taxon>
        <taxon>Agaricomycetes</taxon>
        <taxon>Agaricomycetidae</taxon>
        <taxon>Agaricales</taxon>
        <taxon>Agaricineae</taxon>
        <taxon>Strophariaceae</taxon>
        <taxon>Galerina</taxon>
    </lineage>
</organism>
<name>A0A067SF01_GALM3</name>
<proteinExistence type="predicted"/>
<accession>A0A067SF01</accession>